<keyword evidence="2" id="KW-1185">Reference proteome</keyword>
<dbReference type="EMBL" id="QBUD01000006">
    <property type="protein sequence ID" value="PUB14280.1"/>
    <property type="molecule type" value="Genomic_DNA"/>
</dbReference>
<organism evidence="1 2">
    <name type="scientific">Yoonia sediminilitoris</name>
    <dbReference type="NCBI Taxonomy" id="1286148"/>
    <lineage>
        <taxon>Bacteria</taxon>
        <taxon>Pseudomonadati</taxon>
        <taxon>Pseudomonadota</taxon>
        <taxon>Alphaproteobacteria</taxon>
        <taxon>Rhodobacterales</taxon>
        <taxon>Paracoccaceae</taxon>
        <taxon>Yoonia</taxon>
    </lineage>
</organism>
<evidence type="ECO:0000313" key="2">
    <source>
        <dbReference type="Proteomes" id="UP000244523"/>
    </source>
</evidence>
<dbReference type="Proteomes" id="UP000244523">
    <property type="component" value="Unassembled WGS sequence"/>
</dbReference>
<gene>
    <name evidence="1" type="ORF">C8N45_106154</name>
</gene>
<sequence>MGGRKTTNVSLKRFALSLRHQIKAKRPKYMNITVHFPRRCEKGSLRKAAGYSVQRAALDDPDITPPFARIR</sequence>
<evidence type="ECO:0000313" key="1">
    <source>
        <dbReference type="EMBL" id="PUB14280.1"/>
    </source>
</evidence>
<protein>
    <submittedName>
        <fullName evidence="1">Uncharacterized protein</fullName>
    </submittedName>
</protein>
<proteinExistence type="predicted"/>
<dbReference type="AlphaFoldDB" id="A0A2T6KG74"/>
<comment type="caution">
    <text evidence="1">The sequence shown here is derived from an EMBL/GenBank/DDBJ whole genome shotgun (WGS) entry which is preliminary data.</text>
</comment>
<accession>A0A2T6KG74</accession>
<reference evidence="1 2" key="1">
    <citation type="submission" date="2018-04" db="EMBL/GenBank/DDBJ databases">
        <title>Genomic Encyclopedia of Archaeal and Bacterial Type Strains, Phase II (KMG-II): from individual species to whole genera.</title>
        <authorList>
            <person name="Goeker M."/>
        </authorList>
    </citation>
    <scope>NUCLEOTIDE SEQUENCE [LARGE SCALE GENOMIC DNA]</scope>
    <source>
        <strain evidence="1 2">DSM 29955</strain>
    </source>
</reference>
<name>A0A2T6KG74_9RHOB</name>